<dbReference type="EMBL" id="JAOSHN010000006">
    <property type="protein sequence ID" value="MCU7379543.1"/>
    <property type="molecule type" value="Genomic_DNA"/>
</dbReference>
<dbReference type="AlphaFoldDB" id="A0A9J6QVS7"/>
<dbReference type="RefSeq" id="WP_269478594.1">
    <property type="nucleotide sequence ID" value="NZ_JAOSHN010000006.1"/>
</dbReference>
<accession>A0A9J6QVS7</accession>
<name>A0A9J6QVS7_9FIRM</name>
<reference evidence="1" key="1">
    <citation type="submission" date="2022-09" db="EMBL/GenBank/DDBJ databases">
        <title>Culturomic study of gut microbiota in children with autism spectrum disorder.</title>
        <authorList>
            <person name="Efimov B.A."/>
            <person name="Chaplin A.V."/>
            <person name="Sokolova S.R."/>
            <person name="Pikina A.P."/>
            <person name="Korzhanova M."/>
            <person name="Belova V."/>
            <person name="Korostin D."/>
        </authorList>
    </citation>
    <scope>NUCLEOTIDE SEQUENCE</scope>
    <source>
        <strain evidence="1">ASD5510</strain>
    </source>
</reference>
<sequence>MQRIRTIDQAYDEIKKQDPETAISRYLVRQMINQGMVPSIKSGSKKLVDVGVLERKIKELTGGSA</sequence>
<dbReference type="Proteomes" id="UP001065549">
    <property type="component" value="Unassembled WGS sequence"/>
</dbReference>
<organism evidence="1 2">
    <name type="scientific">Hominibacterium faecale</name>
    <dbReference type="NCBI Taxonomy" id="2839743"/>
    <lineage>
        <taxon>Bacteria</taxon>
        <taxon>Bacillati</taxon>
        <taxon>Bacillota</taxon>
        <taxon>Clostridia</taxon>
        <taxon>Peptostreptococcales</taxon>
        <taxon>Anaerovoracaceae</taxon>
        <taxon>Hominibacterium</taxon>
    </lineage>
</organism>
<keyword evidence="2" id="KW-1185">Reference proteome</keyword>
<comment type="caution">
    <text evidence="1">The sequence shown here is derived from an EMBL/GenBank/DDBJ whole genome shotgun (WGS) entry which is preliminary data.</text>
</comment>
<protein>
    <submittedName>
        <fullName evidence="1">Uncharacterized protein</fullName>
    </submittedName>
</protein>
<proteinExistence type="predicted"/>
<gene>
    <name evidence="1" type="ORF">OBO34_14445</name>
</gene>
<evidence type="ECO:0000313" key="1">
    <source>
        <dbReference type="EMBL" id="MCU7379543.1"/>
    </source>
</evidence>
<evidence type="ECO:0000313" key="2">
    <source>
        <dbReference type="Proteomes" id="UP001065549"/>
    </source>
</evidence>